<keyword evidence="2" id="KW-0472">Membrane</keyword>
<dbReference type="RefSeq" id="WP_377138136.1">
    <property type="nucleotide sequence ID" value="NZ_JBHSFI010000005.1"/>
</dbReference>
<proteinExistence type="predicted"/>
<keyword evidence="2" id="KW-1133">Transmembrane helix</keyword>
<dbReference type="EMBL" id="JBHSFI010000005">
    <property type="protein sequence ID" value="MFC4630446.1"/>
    <property type="molecule type" value="Genomic_DNA"/>
</dbReference>
<evidence type="ECO:0000256" key="1">
    <source>
        <dbReference type="SAM" id="MobiDB-lite"/>
    </source>
</evidence>
<organism evidence="3 4">
    <name type="scientific">Promicromonospora alba</name>
    <dbReference type="NCBI Taxonomy" id="1616110"/>
    <lineage>
        <taxon>Bacteria</taxon>
        <taxon>Bacillati</taxon>
        <taxon>Actinomycetota</taxon>
        <taxon>Actinomycetes</taxon>
        <taxon>Micrococcales</taxon>
        <taxon>Promicromonosporaceae</taxon>
        <taxon>Promicromonospora</taxon>
    </lineage>
</organism>
<evidence type="ECO:0000313" key="3">
    <source>
        <dbReference type="EMBL" id="MFC4630446.1"/>
    </source>
</evidence>
<sequence>MHETYGGTGTLARPEPSDPAPHPARRARRGKGFVAALVAGAVVLLCANGAVAYFGHRISLDEKAGGIERVR</sequence>
<feature type="region of interest" description="Disordered" evidence="1">
    <location>
        <begin position="1"/>
        <end position="27"/>
    </location>
</feature>
<reference evidence="4" key="1">
    <citation type="journal article" date="2019" name="Int. J. Syst. Evol. Microbiol.">
        <title>The Global Catalogue of Microorganisms (GCM) 10K type strain sequencing project: providing services to taxonomists for standard genome sequencing and annotation.</title>
        <authorList>
            <consortium name="The Broad Institute Genomics Platform"/>
            <consortium name="The Broad Institute Genome Sequencing Center for Infectious Disease"/>
            <person name="Wu L."/>
            <person name="Ma J."/>
        </authorList>
    </citation>
    <scope>NUCLEOTIDE SEQUENCE [LARGE SCALE GENOMIC DNA]</scope>
    <source>
        <strain evidence="4">CCUG 42722</strain>
    </source>
</reference>
<gene>
    <name evidence="3" type="ORF">ACFO6V_19535</name>
</gene>
<keyword evidence="2" id="KW-0812">Transmembrane</keyword>
<evidence type="ECO:0000256" key="2">
    <source>
        <dbReference type="SAM" id="Phobius"/>
    </source>
</evidence>
<protein>
    <submittedName>
        <fullName evidence="3">Uncharacterized protein</fullName>
    </submittedName>
</protein>
<dbReference type="Proteomes" id="UP001596011">
    <property type="component" value="Unassembled WGS sequence"/>
</dbReference>
<feature type="transmembrane region" description="Helical" evidence="2">
    <location>
        <begin position="33"/>
        <end position="54"/>
    </location>
</feature>
<keyword evidence="4" id="KW-1185">Reference proteome</keyword>
<name>A0ABV9HJL9_9MICO</name>
<evidence type="ECO:0000313" key="4">
    <source>
        <dbReference type="Proteomes" id="UP001596011"/>
    </source>
</evidence>
<comment type="caution">
    <text evidence="3">The sequence shown here is derived from an EMBL/GenBank/DDBJ whole genome shotgun (WGS) entry which is preliminary data.</text>
</comment>
<accession>A0ABV9HJL9</accession>